<evidence type="ECO:0000256" key="1">
    <source>
        <dbReference type="ARBA" id="ARBA00006018"/>
    </source>
</evidence>
<gene>
    <name evidence="2" type="ORF">CO051_04795</name>
</gene>
<dbReference type="SUPFAM" id="SSF159127">
    <property type="entry name" value="HupF/HypC-like"/>
    <property type="match status" value="1"/>
</dbReference>
<proteinExistence type="inferred from homology"/>
<accession>A0A2M8EXS2</accession>
<comment type="caution">
    <text evidence="2">The sequence shown here is derived from an EMBL/GenBank/DDBJ whole genome shotgun (WGS) entry which is preliminary data.</text>
</comment>
<evidence type="ECO:0000313" key="3">
    <source>
        <dbReference type="Proteomes" id="UP000231383"/>
    </source>
</evidence>
<dbReference type="InterPro" id="IPR001109">
    <property type="entry name" value="Hydrogenase_HupF/HypC"/>
</dbReference>
<reference evidence="3" key="1">
    <citation type="submission" date="2017-09" db="EMBL/GenBank/DDBJ databases">
        <title>Depth-based differentiation of microbial function through sediment-hosted aquifers and enrichment of novel symbionts in the deep terrestrial subsurface.</title>
        <authorList>
            <person name="Probst A.J."/>
            <person name="Ladd B."/>
            <person name="Jarett J.K."/>
            <person name="Geller-Mcgrath D.E."/>
            <person name="Sieber C.M.K."/>
            <person name="Emerson J.B."/>
            <person name="Anantharaman K."/>
            <person name="Thomas B.C."/>
            <person name="Malmstrom R."/>
            <person name="Stieglmeier M."/>
            <person name="Klingl A."/>
            <person name="Woyke T."/>
            <person name="Ryan C.M."/>
            <person name="Banfield J.F."/>
        </authorList>
    </citation>
    <scope>NUCLEOTIDE SEQUENCE [LARGE SCALE GENOMIC DNA]</scope>
</reference>
<dbReference type="AlphaFoldDB" id="A0A2M8EXS2"/>
<dbReference type="EMBL" id="PFSC01000124">
    <property type="protein sequence ID" value="PJC30931.1"/>
    <property type="molecule type" value="Genomic_DNA"/>
</dbReference>
<dbReference type="Proteomes" id="UP000231383">
    <property type="component" value="Unassembled WGS sequence"/>
</dbReference>
<organism evidence="2 3">
    <name type="scientific">Candidatus Roizmanbacteria bacterium CG_4_9_14_0_2_um_filter_39_13</name>
    <dbReference type="NCBI Taxonomy" id="1974839"/>
    <lineage>
        <taxon>Bacteria</taxon>
        <taxon>Candidatus Roizmaniibacteriota</taxon>
    </lineage>
</organism>
<sequence length="69" mass="7542">MCFAIPKKVHSVEGDCIVTTDGIRAKHGGIKCLVGDYVLIYGDVVVEKIPSKQAEKVLKHLHKSGTDQH</sequence>
<protein>
    <recommendedName>
        <fullName evidence="4">HypC/HybG/HupF family hydrogenase formation chaperone</fullName>
    </recommendedName>
</protein>
<dbReference type="Gene3D" id="2.30.30.140">
    <property type="match status" value="1"/>
</dbReference>
<evidence type="ECO:0008006" key="4">
    <source>
        <dbReference type="Google" id="ProtNLM"/>
    </source>
</evidence>
<comment type="similarity">
    <text evidence="1">Belongs to the HupF/HypC family.</text>
</comment>
<name>A0A2M8EXS2_9BACT</name>
<evidence type="ECO:0000313" key="2">
    <source>
        <dbReference type="EMBL" id="PJC30931.1"/>
    </source>
</evidence>
<dbReference type="Pfam" id="PF01455">
    <property type="entry name" value="HupF_HypC"/>
    <property type="match status" value="1"/>
</dbReference>